<keyword evidence="6 11" id="KW-0406">Ion transport</keyword>
<dbReference type="KEGG" id="ccun:CCUN_0311"/>
<dbReference type="RefSeq" id="WP_027305267.1">
    <property type="nucleotide sequence ID" value="NZ_CP020867.1"/>
</dbReference>
<dbReference type="STRING" id="1121267.CCUN_0311"/>
<evidence type="ECO:0000256" key="1">
    <source>
        <dbReference type="ARBA" id="ARBA00004651"/>
    </source>
</evidence>
<dbReference type="NCBIfam" id="TIGR00494">
    <property type="entry name" value="crcB"/>
    <property type="match status" value="1"/>
</dbReference>
<keyword evidence="4 11" id="KW-0812">Transmembrane</keyword>
<dbReference type="GO" id="GO:0140114">
    <property type="term" value="P:cellular detoxification of fluoride"/>
    <property type="evidence" value="ECO:0007669"/>
    <property type="project" value="UniProtKB-UniRule"/>
</dbReference>
<comment type="function">
    <text evidence="11">Fluoride-specific ion channel. Important for reducing fluoride concentration in the cell, thus reducing its toxicity.</text>
</comment>
<keyword evidence="7 11" id="KW-0472">Membrane</keyword>
<organism evidence="12 13">
    <name type="scientific">Campylobacter cuniculorum DSM 23162 = LMG 24588</name>
    <dbReference type="NCBI Taxonomy" id="1121267"/>
    <lineage>
        <taxon>Bacteria</taxon>
        <taxon>Pseudomonadati</taxon>
        <taxon>Campylobacterota</taxon>
        <taxon>Epsilonproteobacteria</taxon>
        <taxon>Campylobacterales</taxon>
        <taxon>Campylobacteraceae</taxon>
        <taxon>Campylobacter</taxon>
    </lineage>
</organism>
<sequence length="122" mass="13684">MLTCLMVGLGGFLGAILRMLSFEFIHKILPPSYFFLATLFVNVLGSFLMGILFFYAQNKGISALVKNFIGIGFLGAFTTFSAFSYENLLFLQNHSYIHLIFNVFLNVGLCLFAIWLGSLVFK</sequence>
<comment type="catalytic activity">
    <reaction evidence="10">
        <text>fluoride(in) = fluoride(out)</text>
        <dbReference type="Rhea" id="RHEA:76159"/>
        <dbReference type="ChEBI" id="CHEBI:17051"/>
    </reaction>
    <physiologicalReaction direction="left-to-right" evidence="10">
        <dbReference type="Rhea" id="RHEA:76160"/>
    </physiologicalReaction>
</comment>
<keyword evidence="5 11" id="KW-1133">Transmembrane helix</keyword>
<comment type="subcellular location">
    <subcellularLocation>
        <location evidence="1 11">Cell membrane</location>
        <topology evidence="1 11">Multi-pass membrane protein</topology>
    </subcellularLocation>
</comment>
<evidence type="ECO:0000256" key="5">
    <source>
        <dbReference type="ARBA" id="ARBA00022989"/>
    </source>
</evidence>
<evidence type="ECO:0000256" key="3">
    <source>
        <dbReference type="ARBA" id="ARBA00022519"/>
    </source>
</evidence>
<dbReference type="GO" id="GO:0062054">
    <property type="term" value="F:fluoride channel activity"/>
    <property type="evidence" value="ECO:0007669"/>
    <property type="project" value="UniProtKB-UniRule"/>
</dbReference>
<reference evidence="12 13" key="1">
    <citation type="submission" date="2017-04" db="EMBL/GenBank/DDBJ databases">
        <title>Complete genome sequence of the Campylobacter cuniculorum type strain LMG24588.</title>
        <authorList>
            <person name="Miller W.G."/>
            <person name="Yee E."/>
            <person name="Revez J."/>
            <person name="Bono J.L."/>
            <person name="Rossi M."/>
        </authorList>
    </citation>
    <scope>NUCLEOTIDE SEQUENCE [LARGE SCALE GENOMIC DNA]</scope>
    <source>
        <strain evidence="12 13">LMG 24588</strain>
    </source>
</reference>
<evidence type="ECO:0000256" key="4">
    <source>
        <dbReference type="ARBA" id="ARBA00022692"/>
    </source>
</evidence>
<keyword evidence="3" id="KW-0997">Cell inner membrane</keyword>
<accession>A0A1W6BV53</accession>
<evidence type="ECO:0000256" key="10">
    <source>
        <dbReference type="ARBA" id="ARBA00035585"/>
    </source>
</evidence>
<dbReference type="AlphaFoldDB" id="A0A1W6BV53"/>
<dbReference type="HAMAP" id="MF_00454">
    <property type="entry name" value="FluC"/>
    <property type="match status" value="1"/>
</dbReference>
<evidence type="ECO:0000256" key="6">
    <source>
        <dbReference type="ARBA" id="ARBA00023065"/>
    </source>
</evidence>
<proteinExistence type="inferred from homology"/>
<dbReference type="GO" id="GO:0005886">
    <property type="term" value="C:plasma membrane"/>
    <property type="evidence" value="ECO:0007669"/>
    <property type="project" value="UniProtKB-SubCell"/>
</dbReference>
<dbReference type="GO" id="GO:0046872">
    <property type="term" value="F:metal ion binding"/>
    <property type="evidence" value="ECO:0007669"/>
    <property type="project" value="UniProtKB-KW"/>
</dbReference>
<evidence type="ECO:0000256" key="7">
    <source>
        <dbReference type="ARBA" id="ARBA00023136"/>
    </source>
</evidence>
<evidence type="ECO:0000313" key="13">
    <source>
        <dbReference type="Proteomes" id="UP000192902"/>
    </source>
</evidence>
<dbReference type="eggNOG" id="COG0239">
    <property type="taxonomic scope" value="Bacteria"/>
</dbReference>
<dbReference type="InterPro" id="IPR003691">
    <property type="entry name" value="FluC"/>
</dbReference>
<keyword evidence="2 11" id="KW-1003">Cell membrane</keyword>
<feature type="transmembrane region" description="Helical" evidence="11">
    <location>
        <begin position="34"/>
        <end position="56"/>
    </location>
</feature>
<evidence type="ECO:0000313" key="12">
    <source>
        <dbReference type="EMBL" id="ARJ55965.1"/>
    </source>
</evidence>
<dbReference type="OrthoDB" id="9806299at2"/>
<keyword evidence="8 11" id="KW-0407">Ion channel</keyword>
<keyword evidence="11" id="KW-0915">Sodium</keyword>
<feature type="binding site" evidence="11">
    <location>
        <position position="75"/>
    </location>
    <ligand>
        <name>Na(+)</name>
        <dbReference type="ChEBI" id="CHEBI:29101"/>
        <note>structural</note>
    </ligand>
</feature>
<dbReference type="PANTHER" id="PTHR28259:SF1">
    <property type="entry name" value="FLUORIDE EXPORT PROTEIN 1-RELATED"/>
    <property type="match status" value="1"/>
</dbReference>
<evidence type="ECO:0000256" key="2">
    <source>
        <dbReference type="ARBA" id="ARBA00022475"/>
    </source>
</evidence>
<dbReference type="Proteomes" id="UP000192902">
    <property type="component" value="Chromosome"/>
</dbReference>
<evidence type="ECO:0000256" key="8">
    <source>
        <dbReference type="ARBA" id="ARBA00023303"/>
    </source>
</evidence>
<evidence type="ECO:0000256" key="9">
    <source>
        <dbReference type="ARBA" id="ARBA00035120"/>
    </source>
</evidence>
<keyword evidence="11" id="KW-0479">Metal-binding</keyword>
<dbReference type="EMBL" id="CP020867">
    <property type="protein sequence ID" value="ARJ55965.1"/>
    <property type="molecule type" value="Genomic_DNA"/>
</dbReference>
<dbReference type="PANTHER" id="PTHR28259">
    <property type="entry name" value="FLUORIDE EXPORT PROTEIN 1-RELATED"/>
    <property type="match status" value="1"/>
</dbReference>
<evidence type="ECO:0000256" key="11">
    <source>
        <dbReference type="HAMAP-Rule" id="MF_00454"/>
    </source>
</evidence>
<feature type="binding site" evidence="11">
    <location>
        <position position="78"/>
    </location>
    <ligand>
        <name>Na(+)</name>
        <dbReference type="ChEBI" id="CHEBI:29101"/>
        <note>structural</note>
    </ligand>
</feature>
<protein>
    <recommendedName>
        <fullName evidence="11">Fluoride-specific ion channel FluC</fullName>
    </recommendedName>
</protein>
<feature type="transmembrane region" description="Helical" evidence="11">
    <location>
        <begin position="97"/>
        <end position="121"/>
    </location>
</feature>
<keyword evidence="11" id="KW-0813">Transport</keyword>
<name>A0A1W6BV53_9BACT</name>
<dbReference type="Pfam" id="PF02537">
    <property type="entry name" value="CRCB"/>
    <property type="match status" value="1"/>
</dbReference>
<comment type="activity regulation">
    <text evidence="11">Na(+) is not transported, but it plays an essential structural role and its presence is essential for fluoride channel function.</text>
</comment>
<gene>
    <name evidence="11 12" type="primary">crcB</name>
    <name evidence="11" type="synonym">fluC</name>
    <name evidence="12" type="ORF">CCUN_0311</name>
</gene>
<feature type="transmembrane region" description="Helical" evidence="11">
    <location>
        <begin position="68"/>
        <end position="85"/>
    </location>
</feature>
<comment type="similarity">
    <text evidence="9 11">Belongs to the fluoride channel Fluc/FEX (TC 1.A.43) family.</text>
</comment>